<dbReference type="InterPro" id="IPR010982">
    <property type="entry name" value="Lambda_DNA-bd_dom_sf"/>
</dbReference>
<dbReference type="GO" id="GO:0005634">
    <property type="term" value="C:nucleus"/>
    <property type="evidence" value="ECO:0007669"/>
    <property type="project" value="TreeGrafter"/>
</dbReference>
<dbReference type="InterPro" id="IPR001387">
    <property type="entry name" value="Cro/C1-type_HTH"/>
</dbReference>
<dbReference type="SUPFAM" id="SSF47413">
    <property type="entry name" value="lambda repressor-like DNA-binding domains"/>
    <property type="match status" value="1"/>
</dbReference>
<dbReference type="PANTHER" id="PTHR10245">
    <property type="entry name" value="ENDOTHELIAL DIFFERENTIATION-RELATED FACTOR 1 MULTIPROTEIN BRIDGING FACTOR 1"/>
    <property type="match status" value="1"/>
</dbReference>
<keyword evidence="3" id="KW-0804">Transcription</keyword>
<dbReference type="PROSITE" id="PS50943">
    <property type="entry name" value="HTH_CROC1"/>
    <property type="match status" value="1"/>
</dbReference>
<feature type="region of interest" description="Disordered" evidence="4">
    <location>
        <begin position="22"/>
        <end position="61"/>
    </location>
</feature>
<dbReference type="Pfam" id="PF01381">
    <property type="entry name" value="HTH_3"/>
    <property type="match status" value="1"/>
</dbReference>
<dbReference type="Pfam" id="PF08523">
    <property type="entry name" value="MBF1"/>
    <property type="match status" value="1"/>
</dbReference>
<feature type="compositionally biased region" description="Polar residues" evidence="4">
    <location>
        <begin position="45"/>
        <end position="57"/>
    </location>
</feature>
<keyword evidence="1" id="KW-0805">Transcription regulation</keyword>
<proteinExistence type="predicted"/>
<evidence type="ECO:0000256" key="1">
    <source>
        <dbReference type="ARBA" id="ARBA00023015"/>
    </source>
</evidence>
<dbReference type="EMBL" id="MN739142">
    <property type="protein sequence ID" value="QHS90645.1"/>
    <property type="molecule type" value="Genomic_DNA"/>
</dbReference>
<dbReference type="GO" id="GO:0003677">
    <property type="term" value="F:DNA binding"/>
    <property type="evidence" value="ECO:0007669"/>
    <property type="project" value="UniProtKB-KW"/>
</dbReference>
<dbReference type="PANTHER" id="PTHR10245:SF15">
    <property type="entry name" value="ENDOTHELIAL DIFFERENTIATION-RELATED FACTOR 1"/>
    <property type="match status" value="1"/>
</dbReference>
<feature type="domain" description="HTH cro/C1-type" evidence="5">
    <location>
        <begin position="82"/>
        <end position="131"/>
    </location>
</feature>
<dbReference type="Gene3D" id="1.10.260.40">
    <property type="entry name" value="lambda repressor-like DNA-binding domains"/>
    <property type="match status" value="1"/>
</dbReference>
<name>A0A6C0BE96_9ZZZZ</name>
<dbReference type="CDD" id="cd00093">
    <property type="entry name" value="HTH_XRE"/>
    <property type="match status" value="1"/>
</dbReference>
<organism evidence="6">
    <name type="scientific">viral metagenome</name>
    <dbReference type="NCBI Taxonomy" id="1070528"/>
    <lineage>
        <taxon>unclassified sequences</taxon>
        <taxon>metagenomes</taxon>
        <taxon>organismal metagenomes</taxon>
    </lineage>
</organism>
<dbReference type="AlphaFoldDB" id="A0A6C0BE96"/>
<evidence type="ECO:0000313" key="6">
    <source>
        <dbReference type="EMBL" id="QHS90645.1"/>
    </source>
</evidence>
<protein>
    <recommendedName>
        <fullName evidence="5">HTH cro/C1-type domain-containing protein</fullName>
    </recommendedName>
</protein>
<feature type="compositionally biased region" description="Basic and acidic residues" evidence="4">
    <location>
        <begin position="26"/>
        <end position="39"/>
    </location>
</feature>
<evidence type="ECO:0000256" key="3">
    <source>
        <dbReference type="ARBA" id="ARBA00023163"/>
    </source>
</evidence>
<evidence type="ECO:0000259" key="5">
    <source>
        <dbReference type="PROSITE" id="PS50943"/>
    </source>
</evidence>
<accession>A0A6C0BE96</accession>
<evidence type="ECO:0000256" key="2">
    <source>
        <dbReference type="ARBA" id="ARBA00023125"/>
    </source>
</evidence>
<sequence length="131" mass="15262">MISARGDHQDWQTVVFKKRPQQFTNTEKDINSARRDNRQIDVLNKNVSNKTHDNSSVNKRKLDQETEDFHHKLVPNNVGKAIERARIERKLTQDGLAKALNIQMRDINEIEKGKAIYNGQVLAKIKRYLNI</sequence>
<evidence type="ECO:0000256" key="4">
    <source>
        <dbReference type="SAM" id="MobiDB-lite"/>
    </source>
</evidence>
<reference evidence="6" key="1">
    <citation type="journal article" date="2020" name="Nature">
        <title>Giant virus diversity and host interactions through global metagenomics.</title>
        <authorList>
            <person name="Schulz F."/>
            <person name="Roux S."/>
            <person name="Paez-Espino D."/>
            <person name="Jungbluth S."/>
            <person name="Walsh D.A."/>
            <person name="Denef V.J."/>
            <person name="McMahon K.D."/>
            <person name="Konstantinidis K.T."/>
            <person name="Eloe-Fadrosh E.A."/>
            <person name="Kyrpides N.C."/>
            <person name="Woyke T."/>
        </authorList>
    </citation>
    <scope>NUCLEOTIDE SEQUENCE</scope>
    <source>
        <strain evidence="6">GVMAG-M-3300010354-11</strain>
    </source>
</reference>
<dbReference type="InterPro" id="IPR013729">
    <property type="entry name" value="MBF1_N"/>
</dbReference>
<keyword evidence="2" id="KW-0238">DNA-binding</keyword>